<proteinExistence type="predicted"/>
<organism evidence="4">
    <name type="scientific">Onchocerca flexuosa</name>
    <dbReference type="NCBI Taxonomy" id="387005"/>
    <lineage>
        <taxon>Eukaryota</taxon>
        <taxon>Metazoa</taxon>
        <taxon>Ecdysozoa</taxon>
        <taxon>Nematoda</taxon>
        <taxon>Chromadorea</taxon>
        <taxon>Rhabditida</taxon>
        <taxon>Spirurina</taxon>
        <taxon>Spiruromorpha</taxon>
        <taxon>Filarioidea</taxon>
        <taxon>Onchocercidae</taxon>
        <taxon>Onchocerca</taxon>
    </lineage>
</organism>
<accession>A0A183I5Z8</accession>
<reference evidence="2 3" key="2">
    <citation type="submission" date="2018-11" db="EMBL/GenBank/DDBJ databases">
        <authorList>
            <consortium name="Pathogen Informatics"/>
        </authorList>
    </citation>
    <scope>NUCLEOTIDE SEQUENCE [LARGE SCALE GENOMIC DNA]</scope>
</reference>
<keyword evidence="1" id="KW-0812">Transmembrane</keyword>
<sequence>MRVRVCVPPGRYLDWYFDILSPDSRVFIIYMKLDDVTSYSIVFIQYRVLGRKDRSSFLLFLLFADTVTFTISYDRLKGVI</sequence>
<dbReference type="EMBL" id="UZAJ01041702">
    <property type="protein sequence ID" value="VDP20645.1"/>
    <property type="molecule type" value="Genomic_DNA"/>
</dbReference>
<dbReference type="AlphaFoldDB" id="A0A183I5Z8"/>
<dbReference type="Proteomes" id="UP000267606">
    <property type="component" value="Unassembled WGS sequence"/>
</dbReference>
<keyword evidence="1" id="KW-0472">Membrane</keyword>
<feature type="transmembrane region" description="Helical" evidence="1">
    <location>
        <begin position="56"/>
        <end position="73"/>
    </location>
</feature>
<evidence type="ECO:0000313" key="4">
    <source>
        <dbReference type="WBParaSite" id="OFLC_0001517101-mRNA-1"/>
    </source>
</evidence>
<keyword evidence="3" id="KW-1185">Reference proteome</keyword>
<dbReference type="WBParaSite" id="OFLC_0001517101-mRNA-1">
    <property type="protein sequence ID" value="OFLC_0001517101-mRNA-1"/>
    <property type="gene ID" value="OFLC_0001517101"/>
</dbReference>
<keyword evidence="1" id="KW-1133">Transmembrane helix</keyword>
<evidence type="ECO:0000313" key="2">
    <source>
        <dbReference type="EMBL" id="VDP20645.1"/>
    </source>
</evidence>
<name>A0A183I5Z8_9BILA</name>
<gene>
    <name evidence="2" type="ORF">OFLC_LOCUS15160</name>
</gene>
<protein>
    <submittedName>
        <fullName evidence="2 4">Uncharacterized protein</fullName>
    </submittedName>
</protein>
<evidence type="ECO:0000256" key="1">
    <source>
        <dbReference type="SAM" id="Phobius"/>
    </source>
</evidence>
<evidence type="ECO:0000313" key="3">
    <source>
        <dbReference type="Proteomes" id="UP000267606"/>
    </source>
</evidence>
<reference evidence="4" key="1">
    <citation type="submission" date="2016-06" db="UniProtKB">
        <authorList>
            <consortium name="WormBaseParasite"/>
        </authorList>
    </citation>
    <scope>IDENTIFICATION</scope>
</reference>